<gene>
    <name evidence="1" type="ORF">EVEC_LOCUS10064</name>
</gene>
<dbReference type="OrthoDB" id="5869907at2759"/>
<dbReference type="WBParaSite" id="EVEC_0001072101-mRNA-1">
    <property type="protein sequence ID" value="EVEC_0001072101-mRNA-1"/>
    <property type="gene ID" value="EVEC_0001072101"/>
</dbReference>
<dbReference type="EMBL" id="UXUI01010510">
    <property type="protein sequence ID" value="VDD95313.1"/>
    <property type="molecule type" value="Genomic_DNA"/>
</dbReference>
<reference evidence="3" key="1">
    <citation type="submission" date="2017-02" db="UniProtKB">
        <authorList>
            <consortium name="WormBaseParasite"/>
        </authorList>
    </citation>
    <scope>IDENTIFICATION</scope>
</reference>
<accession>A0A0N4VIR8</accession>
<evidence type="ECO:0000313" key="3">
    <source>
        <dbReference type="WBParaSite" id="EVEC_0001072101-mRNA-1"/>
    </source>
</evidence>
<evidence type="ECO:0000313" key="1">
    <source>
        <dbReference type="EMBL" id="VDD95313.1"/>
    </source>
</evidence>
<name>A0A0N4VIR8_ENTVE</name>
<organism evidence="3">
    <name type="scientific">Enterobius vermicularis</name>
    <name type="common">Human pinworm</name>
    <dbReference type="NCBI Taxonomy" id="51028"/>
    <lineage>
        <taxon>Eukaryota</taxon>
        <taxon>Metazoa</taxon>
        <taxon>Ecdysozoa</taxon>
        <taxon>Nematoda</taxon>
        <taxon>Chromadorea</taxon>
        <taxon>Rhabditida</taxon>
        <taxon>Spirurina</taxon>
        <taxon>Oxyuridomorpha</taxon>
        <taxon>Oxyuroidea</taxon>
        <taxon>Oxyuridae</taxon>
        <taxon>Enterobius</taxon>
    </lineage>
</organism>
<dbReference type="Proteomes" id="UP000274131">
    <property type="component" value="Unassembled WGS sequence"/>
</dbReference>
<protein>
    <submittedName>
        <fullName evidence="3">NTR domain-containing protein</fullName>
    </submittedName>
</protein>
<sequence length="97" mass="10541">MILYNGTHTPKRKLSHSGDRVFYRLIGPSCNSRAIEVRAYPADASGAALSKYQLSAGVVDGIGKMTYVVRDGIFGPYPRMKDRLGVLCGFGDCGRGR</sequence>
<dbReference type="AlphaFoldDB" id="A0A0N4VIR8"/>
<keyword evidence="2" id="KW-1185">Reference proteome</keyword>
<evidence type="ECO:0000313" key="2">
    <source>
        <dbReference type="Proteomes" id="UP000274131"/>
    </source>
</evidence>
<proteinExistence type="predicted"/>
<reference evidence="1 2" key="2">
    <citation type="submission" date="2018-10" db="EMBL/GenBank/DDBJ databases">
        <authorList>
            <consortium name="Pathogen Informatics"/>
        </authorList>
    </citation>
    <scope>NUCLEOTIDE SEQUENCE [LARGE SCALE GENOMIC DNA]</scope>
</reference>